<reference evidence="2 3" key="1">
    <citation type="journal article" date="2015" name="BMC Genomics">
        <title>Comparative genomics and metabolic profiling of the genus Lysobacter.</title>
        <authorList>
            <person name="de Bruijn I."/>
            <person name="Cheng X."/>
            <person name="de Jager V."/>
            <person name="Exposito R.G."/>
            <person name="Watrous J."/>
            <person name="Patel N."/>
            <person name="Postma J."/>
            <person name="Dorrestein P.C."/>
            <person name="Kobayashi D."/>
            <person name="Raaijmakers J.M."/>
        </authorList>
    </citation>
    <scope>NUCLEOTIDE SEQUENCE [LARGE SCALE GENOMIC DNA]</scope>
    <source>
        <strain evidence="2 3">76</strain>
    </source>
</reference>
<sequence>MRDLRDNGMHRGIHGYSIRSGRLRWRRPVPPFEKGGLGGIGSTYTFLRSQGKSKSPRARLADAAPSRRGRQQRPELGRGGSLGLAVEESKSVADSKGGARETERGRET</sequence>
<keyword evidence="3" id="KW-1185">Reference proteome</keyword>
<gene>
    <name evidence="2" type="ORF">LA76x_4868</name>
</gene>
<evidence type="ECO:0000256" key="1">
    <source>
        <dbReference type="SAM" id="MobiDB-lite"/>
    </source>
</evidence>
<evidence type="ECO:0000313" key="2">
    <source>
        <dbReference type="EMBL" id="ALN82971.1"/>
    </source>
</evidence>
<organism evidence="2 3">
    <name type="scientific">Lysobacter antibioticus</name>
    <dbReference type="NCBI Taxonomy" id="84531"/>
    <lineage>
        <taxon>Bacteria</taxon>
        <taxon>Pseudomonadati</taxon>
        <taxon>Pseudomonadota</taxon>
        <taxon>Gammaproteobacteria</taxon>
        <taxon>Lysobacterales</taxon>
        <taxon>Lysobacteraceae</taxon>
        <taxon>Lysobacter</taxon>
    </lineage>
</organism>
<dbReference type="AlphaFoldDB" id="A0A0S2FHC8"/>
<feature type="compositionally biased region" description="Basic and acidic residues" evidence="1">
    <location>
        <begin position="87"/>
        <end position="108"/>
    </location>
</feature>
<protein>
    <submittedName>
        <fullName evidence="2">Uncharacterized protein</fullName>
    </submittedName>
</protein>
<name>A0A0S2FHC8_LYSAN</name>
<evidence type="ECO:0000313" key="3">
    <source>
        <dbReference type="Proteomes" id="UP000060787"/>
    </source>
</evidence>
<dbReference type="STRING" id="84531.LA76x_4868"/>
<dbReference type="EMBL" id="CP011129">
    <property type="protein sequence ID" value="ALN82971.1"/>
    <property type="molecule type" value="Genomic_DNA"/>
</dbReference>
<proteinExistence type="predicted"/>
<dbReference type="Proteomes" id="UP000060787">
    <property type="component" value="Chromosome"/>
</dbReference>
<feature type="compositionally biased region" description="Polar residues" evidence="1">
    <location>
        <begin position="42"/>
        <end position="53"/>
    </location>
</feature>
<dbReference type="KEGG" id="lab:LA76x_4868"/>
<accession>A0A0S2FHC8</accession>
<feature type="region of interest" description="Disordered" evidence="1">
    <location>
        <begin position="32"/>
        <end position="108"/>
    </location>
</feature>